<accession>A0A5P8M245</accession>
<dbReference type="SUPFAM" id="SSF54001">
    <property type="entry name" value="Cysteine proteinases"/>
    <property type="match status" value="1"/>
</dbReference>
<dbReference type="Proteomes" id="UP000326779">
    <property type="component" value="Chromosome"/>
</dbReference>
<dbReference type="GO" id="GO:0008234">
    <property type="term" value="F:cysteine-type peptidase activity"/>
    <property type="evidence" value="ECO:0007669"/>
    <property type="project" value="UniProtKB-KW"/>
</dbReference>
<evidence type="ECO:0000313" key="6">
    <source>
        <dbReference type="EMBL" id="QFR22549.1"/>
    </source>
</evidence>
<dbReference type="EMBL" id="CP045143">
    <property type="protein sequence ID" value="QFR22549.1"/>
    <property type="molecule type" value="Genomic_DNA"/>
</dbReference>
<evidence type="ECO:0000256" key="2">
    <source>
        <dbReference type="ARBA" id="ARBA00022670"/>
    </source>
</evidence>
<evidence type="ECO:0000313" key="7">
    <source>
        <dbReference type="Proteomes" id="UP000326779"/>
    </source>
</evidence>
<reference evidence="6 7" key="1">
    <citation type="submission" date="2019-10" db="EMBL/GenBank/DDBJ databases">
        <title>The completed genome of Lactobacillus harbinensis M1.</title>
        <authorList>
            <person name="Zheng Y."/>
        </authorList>
    </citation>
    <scope>NUCLEOTIDE SEQUENCE [LARGE SCALE GENOMIC DNA]</scope>
    <source>
        <strain evidence="6 7">M1</strain>
    </source>
</reference>
<protein>
    <recommendedName>
        <fullName evidence="5">NlpC/P60 domain-containing protein</fullName>
    </recommendedName>
</protein>
<sequence length="147" mass="15912">MTVNMDRALAFMEALQANHVTYSMTGSRTGADGTADCSGAVYTALCAGGAPAADAVLDTETMHGWLLASGFVLLAENMRWPAQRGDVFIWGEHGKSAGAGGHTGIFITDHDIIHCNYSHNGVSVNNYGQYWNTANRPYYYAYRYSDS</sequence>
<dbReference type="InterPro" id="IPR008044">
    <property type="entry name" value="Phage_lysin"/>
</dbReference>
<organism evidence="6 7">
    <name type="scientific">Schleiferilactobacillus harbinensis</name>
    <dbReference type="NCBI Taxonomy" id="304207"/>
    <lineage>
        <taxon>Bacteria</taxon>
        <taxon>Bacillati</taxon>
        <taxon>Bacillota</taxon>
        <taxon>Bacilli</taxon>
        <taxon>Lactobacillales</taxon>
        <taxon>Lactobacillaceae</taxon>
        <taxon>Schleiferilactobacillus</taxon>
    </lineage>
</organism>
<dbReference type="KEGG" id="lhb:D1010_03335"/>
<dbReference type="Pfam" id="PF05382">
    <property type="entry name" value="Amidase_5"/>
    <property type="match status" value="1"/>
</dbReference>
<evidence type="ECO:0000256" key="3">
    <source>
        <dbReference type="ARBA" id="ARBA00022801"/>
    </source>
</evidence>
<dbReference type="AlphaFoldDB" id="A0A5P8M245"/>
<dbReference type="Gene3D" id="3.90.1720.10">
    <property type="entry name" value="endopeptidase domain like (from Nostoc punctiforme)"/>
    <property type="match status" value="1"/>
</dbReference>
<dbReference type="RefSeq" id="WP_152260240.1">
    <property type="nucleotide sequence ID" value="NZ_CP045143.1"/>
</dbReference>
<dbReference type="PROSITE" id="PS51935">
    <property type="entry name" value="NLPC_P60"/>
    <property type="match status" value="1"/>
</dbReference>
<name>A0A5P8M245_9LACO</name>
<feature type="domain" description="NlpC/P60" evidence="5">
    <location>
        <begin position="1"/>
        <end position="145"/>
    </location>
</feature>
<keyword evidence="4" id="KW-0788">Thiol protease</keyword>
<keyword evidence="3" id="KW-0378">Hydrolase</keyword>
<evidence type="ECO:0000256" key="4">
    <source>
        <dbReference type="ARBA" id="ARBA00022807"/>
    </source>
</evidence>
<gene>
    <name evidence="6" type="ORF">D1010_03335</name>
</gene>
<keyword evidence="2" id="KW-0645">Protease</keyword>
<proteinExistence type="inferred from homology"/>
<dbReference type="GO" id="GO:0006508">
    <property type="term" value="P:proteolysis"/>
    <property type="evidence" value="ECO:0007669"/>
    <property type="project" value="UniProtKB-KW"/>
</dbReference>
<evidence type="ECO:0000256" key="1">
    <source>
        <dbReference type="ARBA" id="ARBA00007074"/>
    </source>
</evidence>
<comment type="similarity">
    <text evidence="1">Belongs to the peptidase C40 family.</text>
</comment>
<evidence type="ECO:0000259" key="5">
    <source>
        <dbReference type="PROSITE" id="PS51935"/>
    </source>
</evidence>
<dbReference type="InterPro" id="IPR038765">
    <property type="entry name" value="Papain-like_cys_pep_sf"/>
</dbReference>
<dbReference type="InterPro" id="IPR000064">
    <property type="entry name" value="NLP_P60_dom"/>
</dbReference>